<evidence type="ECO:0000313" key="3">
    <source>
        <dbReference type="EMBL" id="KAK6341550.1"/>
    </source>
</evidence>
<feature type="compositionally biased region" description="Polar residues" evidence="1">
    <location>
        <begin position="270"/>
        <end position="282"/>
    </location>
</feature>
<feature type="compositionally biased region" description="Polar residues" evidence="1">
    <location>
        <begin position="349"/>
        <end position="358"/>
    </location>
</feature>
<feature type="compositionally biased region" description="Polar residues" evidence="1">
    <location>
        <begin position="77"/>
        <end position="86"/>
    </location>
</feature>
<feature type="compositionally biased region" description="Polar residues" evidence="1">
    <location>
        <begin position="54"/>
        <end position="66"/>
    </location>
</feature>
<organism evidence="3 4">
    <name type="scientific">Orbilia brochopaga</name>
    <dbReference type="NCBI Taxonomy" id="3140254"/>
    <lineage>
        <taxon>Eukaryota</taxon>
        <taxon>Fungi</taxon>
        <taxon>Dikarya</taxon>
        <taxon>Ascomycota</taxon>
        <taxon>Pezizomycotina</taxon>
        <taxon>Orbiliomycetes</taxon>
        <taxon>Orbiliales</taxon>
        <taxon>Orbiliaceae</taxon>
        <taxon>Orbilia</taxon>
    </lineage>
</organism>
<keyword evidence="2" id="KW-1133">Transmembrane helix</keyword>
<accession>A0AAV9UKZ7</accession>
<evidence type="ECO:0000256" key="1">
    <source>
        <dbReference type="SAM" id="MobiDB-lite"/>
    </source>
</evidence>
<evidence type="ECO:0000256" key="2">
    <source>
        <dbReference type="SAM" id="Phobius"/>
    </source>
</evidence>
<keyword evidence="4" id="KW-1185">Reference proteome</keyword>
<feature type="region of interest" description="Disordered" evidence="1">
    <location>
        <begin position="1"/>
        <end position="87"/>
    </location>
</feature>
<keyword evidence="2" id="KW-0812">Transmembrane</keyword>
<protein>
    <submittedName>
        <fullName evidence="3">Uncharacterized protein</fullName>
    </submittedName>
</protein>
<feature type="compositionally biased region" description="Polar residues" evidence="1">
    <location>
        <begin position="294"/>
        <end position="305"/>
    </location>
</feature>
<sequence length="408" mass="45325">MDRRVSKATNRDVVEYTILDDTEVEEDDEESDPYGSVGIGPGVSLGGVRPSYSRPAQSSSANSPIASNRRKGKEPMQASTSGQSALRNDADTYWEVTSKPPPDFVKPEYFSKEVTRKLLGVTDIQLEKITEAIDQVVDDPVYYTINLHNCGDVLKRQWCVDITSHLKEALDDRTLDILEASNRALTGYVLFRHAISRKERRSRQARDSFGNIARKQQRINIFGTKDSSQSHDELSPALRSIAAEHRRNSRGITSGRHNEHPSPFGGAGGSTSMLSNGSQAGTTPLIDRIRSKRSATSATRHSVPNSPIVVLDDDTEDDPNILTENDELEPNSGPAAAVADEDEREPMPVNSQPVTSHQSGGGWEKKFMQRMIAIGVWFLLFSTWYRMFFQKGEQKTTDDSLEPAKKRS</sequence>
<reference evidence="3 4" key="1">
    <citation type="submission" date="2019-10" db="EMBL/GenBank/DDBJ databases">
        <authorList>
            <person name="Palmer J.M."/>
        </authorList>
    </citation>
    <scope>NUCLEOTIDE SEQUENCE [LARGE SCALE GENOMIC DNA]</scope>
    <source>
        <strain evidence="3 4">TWF696</strain>
    </source>
</reference>
<feature type="compositionally biased region" description="Acidic residues" evidence="1">
    <location>
        <begin position="18"/>
        <end position="32"/>
    </location>
</feature>
<proteinExistence type="predicted"/>
<dbReference type="Proteomes" id="UP001375240">
    <property type="component" value="Unassembled WGS sequence"/>
</dbReference>
<feature type="region of interest" description="Disordered" evidence="1">
    <location>
        <begin position="246"/>
        <end position="361"/>
    </location>
</feature>
<dbReference type="AlphaFoldDB" id="A0AAV9UKZ7"/>
<feature type="compositionally biased region" description="Acidic residues" evidence="1">
    <location>
        <begin position="311"/>
        <end position="329"/>
    </location>
</feature>
<dbReference type="EMBL" id="JAVHNQ010000007">
    <property type="protein sequence ID" value="KAK6341550.1"/>
    <property type="molecule type" value="Genomic_DNA"/>
</dbReference>
<keyword evidence="2" id="KW-0472">Membrane</keyword>
<feature type="compositionally biased region" description="Basic and acidic residues" evidence="1">
    <location>
        <begin position="1"/>
        <end position="14"/>
    </location>
</feature>
<name>A0AAV9UKZ7_9PEZI</name>
<gene>
    <name evidence="3" type="ORF">TWF696_008622</name>
</gene>
<comment type="caution">
    <text evidence="3">The sequence shown here is derived from an EMBL/GenBank/DDBJ whole genome shotgun (WGS) entry which is preliminary data.</text>
</comment>
<evidence type="ECO:0000313" key="4">
    <source>
        <dbReference type="Proteomes" id="UP001375240"/>
    </source>
</evidence>
<feature type="transmembrane region" description="Helical" evidence="2">
    <location>
        <begin position="367"/>
        <end position="385"/>
    </location>
</feature>